<dbReference type="AlphaFoldDB" id="A0AAW2XHB2"/>
<dbReference type="EMBL" id="JACGWN010000004">
    <property type="protein sequence ID" value="KAL0453552.1"/>
    <property type="molecule type" value="Genomic_DNA"/>
</dbReference>
<sequence length="475" mass="53744">MQLVDSINDDLWLVMDDFNTVVDLSEVSSASGNIRGAMEEFQECITATGLITLPIQGQFFTWHNCSNDSRSLWKRLDRMMVNDRWLDRWLQAFYTSLNPQTSDHSPLVLKGNVHNPHPTLFRFDNYLTASPKFLPAVRNVWSHPIVGTTMYAVTRKLKALKPVFRQQRKKKAPASVSDFRPISCCNVLYKAITKIIVQRMREVLDRLISPNACRAYDMVEWDFLFATMQMFGFSDLFIRWVEECVTTPTFSIGINGTDHGFFKGGRGLRQGLFQLGFADDLLLFCEATDSSIAVFQRGLDEFATLSGLHVNPGKSHLILSKAAQVHRTRLLEVLGFQEGHLPVRYLGLPLISSRLTLADCRPILMKIDGQIRGWGGLSLSFVARVQLIKSVLTAISIYWVMPFILPKGIIREIEKRLRASLLKGVANAGYPKVEWSQVCKPVNEGGMGVREIGALNLAMISRCLWEVVIRNRDSL</sequence>
<reference evidence="1" key="2">
    <citation type="journal article" date="2024" name="Plant">
        <title>Genomic evolution and insights into agronomic trait innovations of Sesamum species.</title>
        <authorList>
            <person name="Miao H."/>
            <person name="Wang L."/>
            <person name="Qu L."/>
            <person name="Liu H."/>
            <person name="Sun Y."/>
            <person name="Le M."/>
            <person name="Wang Q."/>
            <person name="Wei S."/>
            <person name="Zheng Y."/>
            <person name="Lin W."/>
            <person name="Duan Y."/>
            <person name="Cao H."/>
            <person name="Xiong S."/>
            <person name="Wang X."/>
            <person name="Wei L."/>
            <person name="Li C."/>
            <person name="Ma Q."/>
            <person name="Ju M."/>
            <person name="Zhao R."/>
            <person name="Li G."/>
            <person name="Mu C."/>
            <person name="Tian Q."/>
            <person name="Mei H."/>
            <person name="Zhang T."/>
            <person name="Gao T."/>
            <person name="Zhang H."/>
        </authorList>
    </citation>
    <scope>NUCLEOTIDE SEQUENCE</scope>
    <source>
        <strain evidence="1">KEN1</strain>
    </source>
</reference>
<accession>A0AAW2XHB2</accession>
<evidence type="ECO:0000313" key="1">
    <source>
        <dbReference type="EMBL" id="KAL0453552.1"/>
    </source>
</evidence>
<proteinExistence type="predicted"/>
<dbReference type="Gene3D" id="3.60.10.10">
    <property type="entry name" value="Endonuclease/exonuclease/phosphatase"/>
    <property type="match status" value="1"/>
</dbReference>
<dbReference type="InterPro" id="IPR036691">
    <property type="entry name" value="Endo/exonu/phosph_ase_sf"/>
</dbReference>
<comment type="caution">
    <text evidence="1">The sequence shown here is derived from an EMBL/GenBank/DDBJ whole genome shotgun (WGS) entry which is preliminary data.</text>
</comment>
<dbReference type="SUPFAM" id="SSF56672">
    <property type="entry name" value="DNA/RNA polymerases"/>
    <property type="match status" value="1"/>
</dbReference>
<dbReference type="PANTHER" id="PTHR33116:SF78">
    <property type="entry name" value="OS12G0587133 PROTEIN"/>
    <property type="match status" value="1"/>
</dbReference>
<dbReference type="PANTHER" id="PTHR33116">
    <property type="entry name" value="REVERSE TRANSCRIPTASE ZINC-BINDING DOMAIN-CONTAINING PROTEIN-RELATED-RELATED"/>
    <property type="match status" value="1"/>
</dbReference>
<gene>
    <name evidence="1" type="ORF">Slati_1333300</name>
</gene>
<reference evidence="1" key="1">
    <citation type="submission" date="2020-06" db="EMBL/GenBank/DDBJ databases">
        <authorList>
            <person name="Li T."/>
            <person name="Hu X."/>
            <person name="Zhang T."/>
            <person name="Song X."/>
            <person name="Zhang H."/>
            <person name="Dai N."/>
            <person name="Sheng W."/>
            <person name="Hou X."/>
            <person name="Wei L."/>
        </authorList>
    </citation>
    <scope>NUCLEOTIDE SEQUENCE</scope>
    <source>
        <strain evidence="1">KEN1</strain>
        <tissue evidence="1">Leaf</tissue>
    </source>
</reference>
<dbReference type="SUPFAM" id="SSF56219">
    <property type="entry name" value="DNase I-like"/>
    <property type="match status" value="1"/>
</dbReference>
<protein>
    <recommendedName>
        <fullName evidence="2">Reverse transcriptase domain-containing protein</fullName>
    </recommendedName>
</protein>
<dbReference type="InterPro" id="IPR043502">
    <property type="entry name" value="DNA/RNA_pol_sf"/>
</dbReference>
<name>A0AAW2XHB2_9LAMI</name>
<organism evidence="1">
    <name type="scientific">Sesamum latifolium</name>
    <dbReference type="NCBI Taxonomy" id="2727402"/>
    <lineage>
        <taxon>Eukaryota</taxon>
        <taxon>Viridiplantae</taxon>
        <taxon>Streptophyta</taxon>
        <taxon>Embryophyta</taxon>
        <taxon>Tracheophyta</taxon>
        <taxon>Spermatophyta</taxon>
        <taxon>Magnoliopsida</taxon>
        <taxon>eudicotyledons</taxon>
        <taxon>Gunneridae</taxon>
        <taxon>Pentapetalae</taxon>
        <taxon>asterids</taxon>
        <taxon>lamiids</taxon>
        <taxon>Lamiales</taxon>
        <taxon>Pedaliaceae</taxon>
        <taxon>Sesamum</taxon>
    </lineage>
</organism>
<evidence type="ECO:0008006" key="2">
    <source>
        <dbReference type="Google" id="ProtNLM"/>
    </source>
</evidence>